<feature type="transmembrane region" description="Helical" evidence="6">
    <location>
        <begin position="12"/>
        <end position="32"/>
    </location>
</feature>
<evidence type="ECO:0000256" key="6">
    <source>
        <dbReference type="SAM" id="Phobius"/>
    </source>
</evidence>
<dbReference type="Pfam" id="PF22544">
    <property type="entry name" value="HYDIN_VesB_CFA65-like_Ig"/>
    <property type="match status" value="1"/>
</dbReference>
<reference evidence="8 9" key="1">
    <citation type="journal article" date="2015" name="Nature">
        <title>rRNA introns, odd ribosomes, and small enigmatic genomes across a large radiation of phyla.</title>
        <authorList>
            <person name="Brown C.T."/>
            <person name="Hug L.A."/>
            <person name="Thomas B.C."/>
            <person name="Sharon I."/>
            <person name="Castelle C.J."/>
            <person name="Singh A."/>
            <person name="Wilkins M.J."/>
            <person name="Williams K.H."/>
            <person name="Banfield J.F."/>
        </authorList>
    </citation>
    <scope>NUCLEOTIDE SEQUENCE [LARGE SCALE GENOMIC DNA]</scope>
</reference>
<dbReference type="InterPro" id="IPR053879">
    <property type="entry name" value="HYDIN_VesB_CFA65-like_Ig"/>
</dbReference>
<evidence type="ECO:0000256" key="5">
    <source>
        <dbReference type="ARBA" id="ARBA00023273"/>
    </source>
</evidence>
<dbReference type="PANTHER" id="PTHR37833:SF1">
    <property type="entry name" value="SIGNAL PEPTIDE PROTEIN"/>
    <property type="match status" value="1"/>
</dbReference>
<dbReference type="EMBL" id="LCIQ01000006">
    <property type="protein sequence ID" value="KKT61295.1"/>
    <property type="molecule type" value="Genomic_DNA"/>
</dbReference>
<organism evidence="8 9">
    <name type="scientific">Candidatus Gottesmanbacteria bacterium GW2011_GWA1_44_24b</name>
    <dbReference type="NCBI Taxonomy" id="1618437"/>
    <lineage>
        <taxon>Bacteria</taxon>
        <taxon>Candidatus Gottesmaniibacteriota</taxon>
    </lineage>
</organism>
<evidence type="ECO:0000256" key="2">
    <source>
        <dbReference type="ARBA" id="ARBA00004496"/>
    </source>
</evidence>
<dbReference type="PANTHER" id="PTHR37833">
    <property type="entry name" value="LIPOPROTEIN-RELATED"/>
    <property type="match status" value="1"/>
</dbReference>
<comment type="caution">
    <text evidence="8">The sequence shown here is derived from an EMBL/GenBank/DDBJ whole genome shotgun (WGS) entry which is preliminary data.</text>
</comment>
<protein>
    <submittedName>
        <fullName evidence="8">PF07610 family protein</fullName>
    </submittedName>
</protein>
<name>A0A0G1IQ75_9BACT</name>
<dbReference type="AlphaFoldDB" id="A0A0G1IQ75"/>
<feature type="domain" description="HYDIN/VesB/CFA65-like Ig-like" evidence="7">
    <location>
        <begin position="56"/>
        <end position="171"/>
    </location>
</feature>
<evidence type="ECO:0000313" key="9">
    <source>
        <dbReference type="Proteomes" id="UP000034521"/>
    </source>
</evidence>
<gene>
    <name evidence="8" type="ORF">UW52_C0006G0016</name>
</gene>
<keyword evidence="3" id="KW-0963">Cytoplasm</keyword>
<keyword evidence="6" id="KW-1133">Transmembrane helix</keyword>
<keyword evidence="6" id="KW-0472">Membrane</keyword>
<dbReference type="GO" id="GO:0005737">
    <property type="term" value="C:cytoplasm"/>
    <property type="evidence" value="ECO:0007669"/>
    <property type="project" value="UniProtKB-SubCell"/>
</dbReference>
<accession>A0A0G1IQ75</accession>
<keyword evidence="4" id="KW-0969">Cilium</keyword>
<sequence length="176" mass="19714">MKYYQPTGADKIIFWIIGGFVVLILILIGFVARGESQGTKGGETIQKYETSDTDKPVVQVHENSKDIGRMNVKDERTTDFTIKNTGRRPLQLFNITSSCDCTAGQVTINSVKSPEFSMHDKREWSGTVNPGETATVSVVYRPQIMPVKGDISRSVYVQTNDPKNDRLTFTIQTFVE</sequence>
<evidence type="ECO:0000256" key="3">
    <source>
        <dbReference type="ARBA" id="ARBA00022490"/>
    </source>
</evidence>
<evidence type="ECO:0000259" key="7">
    <source>
        <dbReference type="Pfam" id="PF22544"/>
    </source>
</evidence>
<dbReference type="InterPro" id="IPR013783">
    <property type="entry name" value="Ig-like_fold"/>
</dbReference>
<dbReference type="Proteomes" id="UP000034521">
    <property type="component" value="Unassembled WGS sequence"/>
</dbReference>
<keyword evidence="6" id="KW-0812">Transmembrane</keyword>
<evidence type="ECO:0000256" key="1">
    <source>
        <dbReference type="ARBA" id="ARBA00004138"/>
    </source>
</evidence>
<proteinExistence type="predicted"/>
<evidence type="ECO:0000256" key="4">
    <source>
        <dbReference type="ARBA" id="ARBA00023069"/>
    </source>
</evidence>
<keyword evidence="5" id="KW-0966">Cell projection</keyword>
<comment type="subcellular location">
    <subcellularLocation>
        <location evidence="1">Cell projection</location>
        <location evidence="1">Cilium</location>
    </subcellularLocation>
    <subcellularLocation>
        <location evidence="2">Cytoplasm</location>
    </subcellularLocation>
</comment>
<dbReference type="Gene3D" id="2.60.40.10">
    <property type="entry name" value="Immunoglobulins"/>
    <property type="match status" value="1"/>
</dbReference>
<evidence type="ECO:0000313" key="8">
    <source>
        <dbReference type="EMBL" id="KKT61295.1"/>
    </source>
</evidence>